<feature type="domain" description="Flavodoxin-like fold" evidence="2">
    <location>
        <begin position="14"/>
        <end position="78"/>
    </location>
</feature>
<keyword evidence="1" id="KW-0732">Signal</keyword>
<dbReference type="EMBL" id="JAPFFF010000063">
    <property type="protein sequence ID" value="KAK8836768.1"/>
    <property type="molecule type" value="Genomic_DNA"/>
</dbReference>
<name>A0ABR2GS58_9EUKA</name>
<reference evidence="3 4" key="1">
    <citation type="submission" date="2024-04" db="EMBL/GenBank/DDBJ databases">
        <title>Tritrichomonas musculus Genome.</title>
        <authorList>
            <person name="Alves-Ferreira E."/>
            <person name="Grigg M."/>
            <person name="Lorenzi H."/>
            <person name="Galac M."/>
        </authorList>
    </citation>
    <scope>NUCLEOTIDE SEQUENCE [LARGE SCALE GENOMIC DNA]</scope>
    <source>
        <strain evidence="3 4">EAF2021</strain>
    </source>
</reference>
<proteinExistence type="predicted"/>
<evidence type="ECO:0000313" key="3">
    <source>
        <dbReference type="EMBL" id="KAK8836768.1"/>
    </source>
</evidence>
<evidence type="ECO:0000256" key="1">
    <source>
        <dbReference type="SAM" id="SignalP"/>
    </source>
</evidence>
<evidence type="ECO:0000259" key="2">
    <source>
        <dbReference type="Pfam" id="PF02525"/>
    </source>
</evidence>
<accession>A0ABR2GS58</accession>
<protein>
    <recommendedName>
        <fullName evidence="2">Flavodoxin-like fold domain-containing protein</fullName>
    </recommendedName>
</protein>
<dbReference type="Pfam" id="PF02525">
    <property type="entry name" value="Flavodoxin_2"/>
    <property type="match status" value="1"/>
</dbReference>
<feature type="chain" id="PRO_5045441101" description="Flavodoxin-like fold domain-containing protein" evidence="1">
    <location>
        <begin position="22"/>
        <end position="96"/>
    </location>
</feature>
<dbReference type="InterPro" id="IPR029039">
    <property type="entry name" value="Flavoprotein-like_sf"/>
</dbReference>
<dbReference type="SUPFAM" id="SSF52218">
    <property type="entry name" value="Flavoproteins"/>
    <property type="match status" value="1"/>
</dbReference>
<gene>
    <name evidence="3" type="ORF">M9Y10_037290</name>
</gene>
<evidence type="ECO:0000313" key="4">
    <source>
        <dbReference type="Proteomes" id="UP001470230"/>
    </source>
</evidence>
<dbReference type="Proteomes" id="UP001470230">
    <property type="component" value="Unassembled WGS sequence"/>
</dbReference>
<comment type="caution">
    <text evidence="3">The sequence shown here is derived from an EMBL/GenBank/DDBJ whole genome shotgun (WGS) entry which is preliminary data.</text>
</comment>
<feature type="signal peptide" evidence="1">
    <location>
        <begin position="1"/>
        <end position="21"/>
    </location>
</feature>
<keyword evidence="4" id="KW-1185">Reference proteome</keyword>
<sequence length="96" mass="11131">MITTFTFFLYLFYIYLSFTTGAPAEMYHKDGAMMFEIEDFLPCYKAMCNLTGMEYCGYVFTGAVGYTTRFDQKAIDEQKVHCADHATRLINLIQKL</sequence>
<dbReference type="Gene3D" id="3.40.50.360">
    <property type="match status" value="1"/>
</dbReference>
<organism evidence="3 4">
    <name type="scientific">Tritrichomonas musculus</name>
    <dbReference type="NCBI Taxonomy" id="1915356"/>
    <lineage>
        <taxon>Eukaryota</taxon>
        <taxon>Metamonada</taxon>
        <taxon>Parabasalia</taxon>
        <taxon>Tritrichomonadida</taxon>
        <taxon>Tritrichomonadidae</taxon>
        <taxon>Tritrichomonas</taxon>
    </lineage>
</organism>
<dbReference type="InterPro" id="IPR003680">
    <property type="entry name" value="Flavodoxin_fold"/>
</dbReference>